<evidence type="ECO:0000313" key="2">
    <source>
        <dbReference type="EMBL" id="CAL5223804.1"/>
    </source>
</evidence>
<gene>
    <name evidence="2" type="primary">g6375</name>
    <name evidence="2" type="ORF">VP750_LOCUS5463</name>
</gene>
<evidence type="ECO:0000313" key="3">
    <source>
        <dbReference type="Proteomes" id="UP001497392"/>
    </source>
</evidence>
<dbReference type="Proteomes" id="UP001497392">
    <property type="component" value="Unassembled WGS sequence"/>
</dbReference>
<evidence type="ECO:0000256" key="1">
    <source>
        <dbReference type="SAM" id="MobiDB-lite"/>
    </source>
</evidence>
<feature type="region of interest" description="Disordered" evidence="1">
    <location>
        <begin position="1"/>
        <end position="32"/>
    </location>
</feature>
<dbReference type="PANTHER" id="PTHR34776">
    <property type="entry name" value="F17F16.3 PROTEIN"/>
    <property type="match status" value="1"/>
</dbReference>
<comment type="caution">
    <text evidence="2">The sequence shown here is derived from an EMBL/GenBank/DDBJ whole genome shotgun (WGS) entry which is preliminary data.</text>
</comment>
<sequence>MAPRAATKHKAGAAGDTQMGSAEGDPQKKLSEAPGVLEEGKIFFFYRPRPGRRDLDDPDAIQRFYIVMLPVSRHAPVRLMSVASAKRLPDRGERFWGTVLETAATMDDVLKELGPKQNPNLRHRLLPAAKVVGEGIYVLYDDGRNVRLLYELEVPMYPQEAQEELGVYKTGDYAIQVRNPWKDHPRTVNPPQRAAYPSDYQKLFQGPNAPKSAYMWIPPREPSLLDYKNAVFTLIGRSPNWHHQFKNLPQSLAELLDQAVKEDLGPEAYGEGTDDDAAMIDKLRSDVAADRYGIDISPVLGGDDME</sequence>
<feature type="compositionally biased region" description="Basic residues" evidence="1">
    <location>
        <begin position="1"/>
        <end position="11"/>
    </location>
</feature>
<accession>A0ABP1FXT6</accession>
<keyword evidence="3" id="KW-1185">Reference proteome</keyword>
<reference evidence="2 3" key="1">
    <citation type="submission" date="2024-06" db="EMBL/GenBank/DDBJ databases">
        <authorList>
            <person name="Kraege A."/>
            <person name="Thomma B."/>
        </authorList>
    </citation>
    <scope>NUCLEOTIDE SEQUENCE [LARGE SCALE GENOMIC DNA]</scope>
</reference>
<dbReference type="PANTHER" id="PTHR34776:SF1">
    <property type="entry name" value="F17F16.3 PROTEIN"/>
    <property type="match status" value="1"/>
</dbReference>
<name>A0ABP1FXT6_9CHLO</name>
<proteinExistence type="predicted"/>
<protein>
    <submittedName>
        <fullName evidence="2">G6375 protein</fullName>
    </submittedName>
</protein>
<dbReference type="EMBL" id="CAXHTA020000009">
    <property type="protein sequence ID" value="CAL5223804.1"/>
    <property type="molecule type" value="Genomic_DNA"/>
</dbReference>
<organism evidence="2 3">
    <name type="scientific">Coccomyxa viridis</name>
    <dbReference type="NCBI Taxonomy" id="1274662"/>
    <lineage>
        <taxon>Eukaryota</taxon>
        <taxon>Viridiplantae</taxon>
        <taxon>Chlorophyta</taxon>
        <taxon>core chlorophytes</taxon>
        <taxon>Trebouxiophyceae</taxon>
        <taxon>Trebouxiophyceae incertae sedis</taxon>
        <taxon>Coccomyxaceae</taxon>
        <taxon>Coccomyxa</taxon>
    </lineage>
</organism>